<dbReference type="Proteomes" id="UP001201980">
    <property type="component" value="Unassembled WGS sequence"/>
</dbReference>
<dbReference type="EMBL" id="JAKWBI020000054">
    <property type="protein sequence ID" value="KAJ2904428.1"/>
    <property type="molecule type" value="Genomic_DNA"/>
</dbReference>
<dbReference type="AlphaFoldDB" id="A0AAD5RUK1"/>
<sequence>MGNTVSGVITELGDLFYPSNPKLRERCAELQGDIDHIGMNFDDAKERYDELDFQLQDTINNYLVAHSYSSFGELDDEIRARLDGDAVAEWQELDKKFGDMENISWAIKIVESSLVLGGAGALTAGVAIGVVSLSTAFVAFAAISGIVLLLGIATAGAALFIGGQVQKELKEAVEDLFYARAEAKLQYNRLQLLNQFMGSMAKWIEMADDVRLEHYDTLWEMIQMLNTGQWTIEYANEGLEQLDQYRDSWTGADPPPLVSEDNNSEAIIVKANIPALWKAADKLFPTGDGSIAGGTAAGQATSTAPYPMANATAIPAGVAYPMLNGTVHLNSTIMNATALNTTLPSFSMHLLVPTAVLVSG</sequence>
<organism evidence="2 3">
    <name type="scientific">Zalerion maritima</name>
    <dbReference type="NCBI Taxonomy" id="339359"/>
    <lineage>
        <taxon>Eukaryota</taxon>
        <taxon>Fungi</taxon>
        <taxon>Dikarya</taxon>
        <taxon>Ascomycota</taxon>
        <taxon>Pezizomycotina</taxon>
        <taxon>Sordariomycetes</taxon>
        <taxon>Lulworthiomycetidae</taxon>
        <taxon>Lulworthiales</taxon>
        <taxon>Lulworthiaceae</taxon>
        <taxon>Zalerion</taxon>
    </lineage>
</organism>
<protein>
    <submittedName>
        <fullName evidence="2">Uncharacterized protein</fullName>
    </submittedName>
</protein>
<feature type="transmembrane region" description="Helical" evidence="1">
    <location>
        <begin position="137"/>
        <end position="161"/>
    </location>
</feature>
<name>A0AAD5RUK1_9PEZI</name>
<evidence type="ECO:0000313" key="2">
    <source>
        <dbReference type="EMBL" id="KAJ2904428.1"/>
    </source>
</evidence>
<keyword evidence="3" id="KW-1185">Reference proteome</keyword>
<keyword evidence="1" id="KW-0472">Membrane</keyword>
<keyword evidence="1" id="KW-1133">Transmembrane helix</keyword>
<reference evidence="2" key="1">
    <citation type="submission" date="2022-07" db="EMBL/GenBank/DDBJ databases">
        <title>Draft genome sequence of Zalerion maritima ATCC 34329, a (micro)plastics degrading marine fungus.</title>
        <authorList>
            <person name="Paco A."/>
            <person name="Goncalves M.F.M."/>
            <person name="Rocha-Santos T.A.P."/>
            <person name="Alves A."/>
        </authorList>
    </citation>
    <scope>NUCLEOTIDE SEQUENCE</scope>
    <source>
        <strain evidence="2">ATCC 34329</strain>
    </source>
</reference>
<evidence type="ECO:0000313" key="3">
    <source>
        <dbReference type="Proteomes" id="UP001201980"/>
    </source>
</evidence>
<gene>
    <name evidence="2" type="ORF">MKZ38_008101</name>
</gene>
<evidence type="ECO:0000256" key="1">
    <source>
        <dbReference type="SAM" id="Phobius"/>
    </source>
</evidence>
<comment type="caution">
    <text evidence="2">The sequence shown here is derived from an EMBL/GenBank/DDBJ whole genome shotgun (WGS) entry which is preliminary data.</text>
</comment>
<keyword evidence="1" id="KW-0812">Transmembrane</keyword>
<feature type="transmembrane region" description="Helical" evidence="1">
    <location>
        <begin position="105"/>
        <end position="131"/>
    </location>
</feature>
<proteinExistence type="predicted"/>
<accession>A0AAD5RUK1</accession>